<evidence type="ECO:0000259" key="10">
    <source>
        <dbReference type="Pfam" id="PF13231"/>
    </source>
</evidence>
<dbReference type="Pfam" id="PF13231">
    <property type="entry name" value="PMT_2"/>
    <property type="match status" value="1"/>
</dbReference>
<keyword evidence="13" id="KW-1185">Reference proteome</keyword>
<dbReference type="GO" id="GO:0010041">
    <property type="term" value="P:response to iron(III) ion"/>
    <property type="evidence" value="ECO:0007669"/>
    <property type="project" value="TreeGrafter"/>
</dbReference>
<feature type="transmembrane region" description="Helical" evidence="9">
    <location>
        <begin position="435"/>
        <end position="456"/>
    </location>
</feature>
<dbReference type="PANTHER" id="PTHR33908:SF3">
    <property type="entry name" value="UNDECAPRENYL PHOSPHATE-ALPHA-4-AMINO-4-DEOXY-L-ARABINOSE ARABINOSYL TRANSFERASE"/>
    <property type="match status" value="1"/>
</dbReference>
<dbReference type="GO" id="GO:0016763">
    <property type="term" value="F:pentosyltransferase activity"/>
    <property type="evidence" value="ECO:0007669"/>
    <property type="project" value="TreeGrafter"/>
</dbReference>
<feature type="domain" description="Glycosyltransferase RgtA/B/C/D-like" evidence="10">
    <location>
        <begin position="73"/>
        <end position="231"/>
    </location>
</feature>
<dbReference type="AlphaFoldDB" id="A0A1H2WEF7"/>
<keyword evidence="7 9" id="KW-0472">Membrane</keyword>
<name>A0A1H2WEF7_9PSEU</name>
<dbReference type="GO" id="GO:0009103">
    <property type="term" value="P:lipopolysaccharide biosynthetic process"/>
    <property type="evidence" value="ECO:0007669"/>
    <property type="project" value="UniProtKB-ARBA"/>
</dbReference>
<feature type="transmembrane region" description="Helical" evidence="9">
    <location>
        <begin position="218"/>
        <end position="239"/>
    </location>
</feature>
<feature type="transmembrane region" description="Helical" evidence="9">
    <location>
        <begin position="19"/>
        <end position="37"/>
    </location>
</feature>
<accession>A0A1H2WEF7</accession>
<evidence type="ECO:0000256" key="3">
    <source>
        <dbReference type="ARBA" id="ARBA00022676"/>
    </source>
</evidence>
<keyword evidence="3" id="KW-0328">Glycosyltransferase</keyword>
<evidence type="ECO:0000256" key="1">
    <source>
        <dbReference type="ARBA" id="ARBA00004651"/>
    </source>
</evidence>
<dbReference type="InterPro" id="IPR050297">
    <property type="entry name" value="LipidA_mod_glycosyltrf_83"/>
</dbReference>
<dbReference type="EMBL" id="FNOK01000005">
    <property type="protein sequence ID" value="SDW78921.1"/>
    <property type="molecule type" value="Genomic_DNA"/>
</dbReference>
<evidence type="ECO:0000256" key="7">
    <source>
        <dbReference type="ARBA" id="ARBA00023136"/>
    </source>
</evidence>
<feature type="domain" description="Putative mannosyltransferase YkcA/B-like C-terminal" evidence="11">
    <location>
        <begin position="568"/>
        <end position="642"/>
    </location>
</feature>
<reference evidence="13" key="1">
    <citation type="submission" date="2016-10" db="EMBL/GenBank/DDBJ databases">
        <authorList>
            <person name="Varghese N."/>
            <person name="Submissions S."/>
        </authorList>
    </citation>
    <scope>NUCLEOTIDE SEQUENCE [LARGE SCALE GENOMIC DNA]</scope>
    <source>
        <strain evidence="13">CGMCC 4.3530</strain>
    </source>
</reference>
<feature type="transmembrane region" description="Helical" evidence="9">
    <location>
        <begin position="411"/>
        <end position="429"/>
    </location>
</feature>
<feature type="transmembrane region" description="Helical" evidence="9">
    <location>
        <begin position="193"/>
        <end position="211"/>
    </location>
</feature>
<dbReference type="InterPro" id="IPR056785">
    <property type="entry name" value="YkcA/B-like_C"/>
</dbReference>
<keyword evidence="4 12" id="KW-0808">Transferase</keyword>
<feature type="transmembrane region" description="Helical" evidence="9">
    <location>
        <begin position="319"/>
        <end position="341"/>
    </location>
</feature>
<protein>
    <submittedName>
        <fullName evidence="12">4-amino-4-deoxy-L-arabinose transferase</fullName>
    </submittedName>
</protein>
<evidence type="ECO:0000256" key="2">
    <source>
        <dbReference type="ARBA" id="ARBA00022475"/>
    </source>
</evidence>
<feature type="region of interest" description="Disordered" evidence="8">
    <location>
        <begin position="275"/>
        <end position="295"/>
    </location>
</feature>
<feature type="transmembrane region" description="Helical" evidence="9">
    <location>
        <begin position="123"/>
        <end position="142"/>
    </location>
</feature>
<dbReference type="InterPro" id="IPR038731">
    <property type="entry name" value="RgtA/B/C-like"/>
</dbReference>
<evidence type="ECO:0000256" key="5">
    <source>
        <dbReference type="ARBA" id="ARBA00022692"/>
    </source>
</evidence>
<dbReference type="GO" id="GO:0005886">
    <property type="term" value="C:plasma membrane"/>
    <property type="evidence" value="ECO:0007669"/>
    <property type="project" value="UniProtKB-SubCell"/>
</dbReference>
<dbReference type="PANTHER" id="PTHR33908">
    <property type="entry name" value="MANNOSYLTRANSFERASE YKCB-RELATED"/>
    <property type="match status" value="1"/>
</dbReference>
<evidence type="ECO:0000259" key="11">
    <source>
        <dbReference type="Pfam" id="PF24878"/>
    </source>
</evidence>
<feature type="transmembrane region" description="Helical" evidence="9">
    <location>
        <begin position="353"/>
        <end position="373"/>
    </location>
</feature>
<evidence type="ECO:0000256" key="4">
    <source>
        <dbReference type="ARBA" id="ARBA00022679"/>
    </source>
</evidence>
<evidence type="ECO:0000313" key="12">
    <source>
        <dbReference type="EMBL" id="SDW78921.1"/>
    </source>
</evidence>
<keyword evidence="2" id="KW-1003">Cell membrane</keyword>
<dbReference type="RefSeq" id="WP_093262692.1">
    <property type="nucleotide sequence ID" value="NZ_FNOK01000005.1"/>
</dbReference>
<dbReference type="STRING" id="418495.SAMN05216215_1005139"/>
<evidence type="ECO:0000256" key="8">
    <source>
        <dbReference type="SAM" id="MobiDB-lite"/>
    </source>
</evidence>
<dbReference type="OrthoDB" id="5241882at2"/>
<feature type="transmembrane region" description="Helical" evidence="9">
    <location>
        <begin position="468"/>
        <end position="486"/>
    </location>
</feature>
<keyword evidence="5 9" id="KW-0812">Transmembrane</keyword>
<feature type="transmembrane region" description="Helical" evidence="9">
    <location>
        <begin position="89"/>
        <end position="111"/>
    </location>
</feature>
<gene>
    <name evidence="12" type="ORF">SAMN05216215_1005139</name>
</gene>
<feature type="region of interest" description="Disordered" evidence="8">
    <location>
        <begin position="497"/>
        <end position="560"/>
    </location>
</feature>
<evidence type="ECO:0000256" key="6">
    <source>
        <dbReference type="ARBA" id="ARBA00022989"/>
    </source>
</evidence>
<sequence>MTSVDATNAQRAAAPLQRLSLAAICVLSGVLYCWGIGGSWGNSYYSAAVKSMSQSFENFFFGSFDPAGVVTVDKPPMALWLQVLSVKVFGFNQFAVLFPQVVAGVAAVFLLHRAVRRWAGEHAALIAALVLALTPITVLINRDNNPDTLLVLLVVAAAYAMTRSFESRRATWWVALAAFLVGCGFLTKMLQAWMVLPAFIAAYLVGSRAGWGRRLLDLGVAAVVVLVGSFWWVAATALWPSPKPYIGGSSDGSAWDLVFGYNGFGRIFGNGGNPGGNPGGGFQPPGGTGGGFQAPSGGGGFSGSSGILRMFNEQLAGQISWLLPLCALVLVAMLVAGVRRWRGGRPLDREQTGGWVLWGGWLVVVGVMLSFAQGIMHPYYTTMLAPAVGAVVGAGVVRFWRWYREPHGKAWLLLPVGVAITVAWAMAIVARDLSWHAWAGYAAVGLGVLALVVLLVGRRGKAALARTGLVLGLAAALAVPTAWSAIGAVSTQNGMGGANPMAGPETSMRPPGGVMRFPAAGDDGMPPDGPGQDGGQNSVEQGAPEQGPIFSTGGMGGGESLSAEQRKMLDYVQANAGDLDVPLAVEGGSMGASSYIINSDVTVVGMGGFSSSDEAPSVAQLAERKRAGQLGFVQLGGMGGPGGPGGMQRRDGMGDRDGMGEAPDGVQLPGGMPGRGGQIAQERDAWVKQNCTLVDPAAWGGSADTSAQLYRCS</sequence>
<evidence type="ECO:0000256" key="9">
    <source>
        <dbReference type="SAM" id="Phobius"/>
    </source>
</evidence>
<proteinExistence type="predicted"/>
<evidence type="ECO:0000313" key="13">
    <source>
        <dbReference type="Proteomes" id="UP000199529"/>
    </source>
</evidence>
<dbReference type="Proteomes" id="UP000199529">
    <property type="component" value="Unassembled WGS sequence"/>
</dbReference>
<organism evidence="12 13">
    <name type="scientific">Saccharopolyspora shandongensis</name>
    <dbReference type="NCBI Taxonomy" id="418495"/>
    <lineage>
        <taxon>Bacteria</taxon>
        <taxon>Bacillati</taxon>
        <taxon>Actinomycetota</taxon>
        <taxon>Actinomycetes</taxon>
        <taxon>Pseudonocardiales</taxon>
        <taxon>Pseudonocardiaceae</taxon>
        <taxon>Saccharopolyspora</taxon>
    </lineage>
</organism>
<feature type="transmembrane region" description="Helical" evidence="9">
    <location>
        <begin position="379"/>
        <end position="399"/>
    </location>
</feature>
<comment type="subcellular location">
    <subcellularLocation>
        <location evidence="1">Cell membrane</location>
        <topology evidence="1">Multi-pass membrane protein</topology>
    </subcellularLocation>
</comment>
<dbReference type="Pfam" id="PF24878">
    <property type="entry name" value="YkcB_C"/>
    <property type="match status" value="1"/>
</dbReference>
<keyword evidence="6 9" id="KW-1133">Transmembrane helix</keyword>